<dbReference type="EMBL" id="JANQDO010000105">
    <property type="protein sequence ID" value="MDH6058610.1"/>
    <property type="molecule type" value="Genomic_DNA"/>
</dbReference>
<protein>
    <submittedName>
        <fullName evidence="1">Uncharacterized protein</fullName>
    </submittedName>
</protein>
<accession>A0ABT6K8D8</accession>
<evidence type="ECO:0000313" key="1">
    <source>
        <dbReference type="EMBL" id="MDH6058610.1"/>
    </source>
</evidence>
<organism evidence="1 2">
    <name type="scientific">Umezakia ovalisporum FSS-43</name>
    <dbReference type="NCBI Taxonomy" id="2740520"/>
    <lineage>
        <taxon>Bacteria</taxon>
        <taxon>Bacillati</taxon>
        <taxon>Cyanobacteriota</taxon>
        <taxon>Cyanophyceae</taxon>
        <taxon>Nostocales</taxon>
        <taxon>Nodulariaceae</taxon>
        <taxon>Umezakia</taxon>
    </lineage>
</organism>
<name>A0ABT6K8D8_9CYAN</name>
<evidence type="ECO:0000313" key="2">
    <source>
        <dbReference type="Proteomes" id="UP001159371"/>
    </source>
</evidence>
<proteinExistence type="predicted"/>
<keyword evidence="2" id="KW-1185">Reference proteome</keyword>
<dbReference type="RefSeq" id="WP_280657635.1">
    <property type="nucleotide sequence ID" value="NZ_JANQDO010000105.1"/>
</dbReference>
<dbReference type="Proteomes" id="UP001159371">
    <property type="component" value="Unassembled WGS sequence"/>
</dbReference>
<gene>
    <name evidence="1" type="ORF">NWP19_17970</name>
</gene>
<comment type="caution">
    <text evidence="1">The sequence shown here is derived from an EMBL/GenBank/DDBJ whole genome shotgun (WGS) entry which is preliminary data.</text>
</comment>
<reference evidence="1 2" key="1">
    <citation type="journal article" date="2023" name="J. Phycol.">
        <title>Chrysosporum ovalisporum is synonymous with the true-branching cyanobacterium Umezakia natans (Nostocales/Aphanizomenonaceae).</title>
        <authorList>
            <person name="McGregor G.B."/>
            <person name="Sendall B.C."/>
            <person name="Niiyama Y."/>
            <person name="Tuji A."/>
            <person name="Willis A."/>
        </authorList>
    </citation>
    <scope>NUCLEOTIDE SEQUENCE [LARGE SCALE GENOMIC DNA]</scope>
    <source>
        <strain evidence="1 2">FSS-43</strain>
    </source>
</reference>
<sequence length="164" mass="18695">MLVETKSEFSSLFQEFLKSYPYTASGLRHIAAYDDQRQQGRRNFETISASVKLGLVVPKNILMQLLPYEDTPSNRQNGLWIHISPDVTKDIAQCFEGAKWIQPHDSQLVAEAVFNFITCCNDNPEKLSDACKTFSQLPYLKDFQTGMLTPIINALRPDDFLQKC</sequence>